<dbReference type="Proteomes" id="UP000790787">
    <property type="component" value="Chromosome 9"/>
</dbReference>
<dbReference type="FunFam" id="3.30.70.270:FF:000020">
    <property type="entry name" value="Transposon Tf2-6 polyprotein-like Protein"/>
    <property type="match status" value="1"/>
</dbReference>
<reference evidence="2" key="1">
    <citation type="journal article" date="2014" name="Nat. Commun.">
        <title>The tobacco genome sequence and its comparison with those of tomato and potato.</title>
        <authorList>
            <person name="Sierro N."/>
            <person name="Battey J.N."/>
            <person name="Ouadi S."/>
            <person name="Bakaher N."/>
            <person name="Bovet L."/>
            <person name="Willig A."/>
            <person name="Goepfert S."/>
            <person name="Peitsch M.C."/>
            <person name="Ivanov N.V."/>
        </authorList>
    </citation>
    <scope>NUCLEOTIDE SEQUENCE [LARGE SCALE GENOMIC DNA]</scope>
</reference>
<dbReference type="PANTHER" id="PTHR33064:SF37">
    <property type="entry name" value="RIBONUCLEASE H"/>
    <property type="match status" value="1"/>
</dbReference>
<dbReference type="STRING" id="4097.A0A1S4AG34"/>
<dbReference type="InterPro" id="IPR043128">
    <property type="entry name" value="Rev_trsase/Diguanyl_cyclase"/>
</dbReference>
<dbReference type="SMR" id="A0A1S4AG34"/>
<dbReference type="Gene3D" id="3.30.70.270">
    <property type="match status" value="2"/>
</dbReference>
<dbReference type="OMA" id="FQLYAKM"/>
<dbReference type="KEGG" id="nta:107797307"/>
<dbReference type="Pfam" id="PF17919">
    <property type="entry name" value="RT_RNaseH_2"/>
    <property type="match status" value="1"/>
</dbReference>
<accession>A0A1S4AG34</accession>
<dbReference type="SUPFAM" id="SSF56672">
    <property type="entry name" value="DNA/RNA polymerases"/>
    <property type="match status" value="1"/>
</dbReference>
<dbReference type="AlphaFoldDB" id="A0A1S4AG34"/>
<evidence type="ECO:0000259" key="1">
    <source>
        <dbReference type="Pfam" id="PF17919"/>
    </source>
</evidence>
<evidence type="ECO:0000313" key="3">
    <source>
        <dbReference type="RefSeq" id="XP_016475665.1"/>
    </source>
</evidence>
<evidence type="ECO:0000313" key="2">
    <source>
        <dbReference type="Proteomes" id="UP000790787"/>
    </source>
</evidence>
<gene>
    <name evidence="3" type="primary">LOC107797307</name>
</gene>
<dbReference type="PaxDb" id="4097-A0A1S4AG34"/>
<name>A0A1S4AG34_TOBAC</name>
<reference evidence="3" key="2">
    <citation type="submission" date="2025-08" db="UniProtKB">
        <authorList>
            <consortium name="RefSeq"/>
        </authorList>
    </citation>
    <scope>IDENTIFICATION</scope>
    <source>
        <tissue evidence="3">Leaf</tissue>
    </source>
</reference>
<dbReference type="OrthoDB" id="1702342at2759"/>
<keyword evidence="2" id="KW-1185">Reference proteome</keyword>
<feature type="domain" description="Reverse transcriptase/retrotransposon-derived protein RNase H-like" evidence="1">
    <location>
        <begin position="103"/>
        <end position="140"/>
    </location>
</feature>
<sequence length="141" mass="15920">MTDHIENVKALFELMQKFQLYAKMSKCAFEVPKVEYLGHFIIQEGVYADPKKIIAVKQWPIPTNIKQLGVFLELAGYYRRFIQGYGAICGPLHDLLKKDGYAWNSEATAAFEKLKQTLVSAPVLAMPDFSKPFLVETDASG</sequence>
<dbReference type="InterPro" id="IPR051320">
    <property type="entry name" value="Viral_Replic_Matur_Polypro"/>
</dbReference>
<dbReference type="InterPro" id="IPR041577">
    <property type="entry name" value="RT_RNaseH_2"/>
</dbReference>
<dbReference type="PANTHER" id="PTHR33064">
    <property type="entry name" value="POL PROTEIN"/>
    <property type="match status" value="1"/>
</dbReference>
<dbReference type="RefSeq" id="XP_016475665.1">
    <property type="nucleotide sequence ID" value="XM_016620179.1"/>
</dbReference>
<organism evidence="2 3">
    <name type="scientific">Nicotiana tabacum</name>
    <name type="common">Common tobacco</name>
    <dbReference type="NCBI Taxonomy" id="4097"/>
    <lineage>
        <taxon>Eukaryota</taxon>
        <taxon>Viridiplantae</taxon>
        <taxon>Streptophyta</taxon>
        <taxon>Embryophyta</taxon>
        <taxon>Tracheophyta</taxon>
        <taxon>Spermatophyta</taxon>
        <taxon>Magnoliopsida</taxon>
        <taxon>eudicotyledons</taxon>
        <taxon>Gunneridae</taxon>
        <taxon>Pentapetalae</taxon>
        <taxon>asterids</taxon>
        <taxon>lamiids</taxon>
        <taxon>Solanales</taxon>
        <taxon>Solanaceae</taxon>
        <taxon>Nicotianoideae</taxon>
        <taxon>Nicotianeae</taxon>
        <taxon>Nicotiana</taxon>
    </lineage>
</organism>
<protein>
    <submittedName>
        <fullName evidence="3">Mitochondrial protein AtMg00860</fullName>
    </submittedName>
</protein>
<dbReference type="GeneID" id="107797307"/>
<proteinExistence type="predicted"/>
<dbReference type="InterPro" id="IPR043502">
    <property type="entry name" value="DNA/RNA_pol_sf"/>
</dbReference>